<dbReference type="Pfam" id="PF00501">
    <property type="entry name" value="AMP-binding"/>
    <property type="match status" value="1"/>
</dbReference>
<dbReference type="InterPro" id="IPR042099">
    <property type="entry name" value="ANL_N_sf"/>
</dbReference>
<dbReference type="SUPFAM" id="SSF56801">
    <property type="entry name" value="Acetyl-CoA synthetase-like"/>
    <property type="match status" value="1"/>
</dbReference>
<gene>
    <name evidence="4" type="ORF">ACFP57_06795</name>
</gene>
<dbReference type="PANTHER" id="PTHR43272">
    <property type="entry name" value="LONG-CHAIN-FATTY-ACID--COA LIGASE"/>
    <property type="match status" value="1"/>
</dbReference>
<dbReference type="Proteomes" id="UP001596266">
    <property type="component" value="Unassembled WGS sequence"/>
</dbReference>
<reference evidence="5" key="1">
    <citation type="journal article" date="2019" name="Int. J. Syst. Evol. Microbiol.">
        <title>The Global Catalogue of Microorganisms (GCM) 10K type strain sequencing project: providing services to taxonomists for standard genome sequencing and annotation.</title>
        <authorList>
            <consortium name="The Broad Institute Genomics Platform"/>
            <consortium name="The Broad Institute Genome Sequencing Center for Infectious Disease"/>
            <person name="Wu L."/>
            <person name="Ma J."/>
        </authorList>
    </citation>
    <scope>NUCLEOTIDE SEQUENCE [LARGE SCALE GENOMIC DNA]</scope>
    <source>
        <strain evidence="5">CGMCC 1.15277</strain>
    </source>
</reference>
<dbReference type="Pfam" id="PF23562">
    <property type="entry name" value="AMP-binding_C_3"/>
    <property type="match status" value="1"/>
</dbReference>
<proteinExistence type="predicted"/>
<keyword evidence="2" id="KW-0067">ATP-binding</keyword>
<evidence type="ECO:0000313" key="4">
    <source>
        <dbReference type="EMBL" id="MFC6396693.1"/>
    </source>
</evidence>
<dbReference type="PANTHER" id="PTHR43272:SF33">
    <property type="entry name" value="AMP-BINDING DOMAIN-CONTAINING PROTEIN-RELATED"/>
    <property type="match status" value="1"/>
</dbReference>
<evidence type="ECO:0000256" key="2">
    <source>
        <dbReference type="ARBA" id="ARBA00022840"/>
    </source>
</evidence>
<dbReference type="InterPro" id="IPR000873">
    <property type="entry name" value="AMP-dep_synth/lig_dom"/>
</dbReference>
<dbReference type="RefSeq" id="WP_343884321.1">
    <property type="nucleotide sequence ID" value="NZ_BAAAKI010000001.1"/>
</dbReference>
<comment type="caution">
    <text evidence="4">The sequence shown here is derived from an EMBL/GenBank/DDBJ whole genome shotgun (WGS) entry which is preliminary data.</text>
</comment>
<evidence type="ECO:0000259" key="3">
    <source>
        <dbReference type="Pfam" id="PF00501"/>
    </source>
</evidence>
<dbReference type="PROSITE" id="PS00455">
    <property type="entry name" value="AMP_BINDING"/>
    <property type="match status" value="1"/>
</dbReference>
<keyword evidence="4" id="KW-0436">Ligase</keyword>
<dbReference type="GO" id="GO:0016874">
    <property type="term" value="F:ligase activity"/>
    <property type="evidence" value="ECO:0007669"/>
    <property type="project" value="UniProtKB-KW"/>
</dbReference>
<accession>A0ABW1X254</accession>
<dbReference type="InterPro" id="IPR020845">
    <property type="entry name" value="AMP-binding_CS"/>
</dbReference>
<dbReference type="Gene3D" id="3.40.50.12780">
    <property type="entry name" value="N-terminal domain of ligase-like"/>
    <property type="match status" value="1"/>
</dbReference>
<protein>
    <submittedName>
        <fullName evidence="4">Long-chain fatty acid--CoA ligase</fullName>
    </submittedName>
</protein>
<keyword evidence="5" id="KW-1185">Reference proteome</keyword>
<evidence type="ECO:0000313" key="5">
    <source>
        <dbReference type="Proteomes" id="UP001596266"/>
    </source>
</evidence>
<dbReference type="EMBL" id="JBHSUA010000015">
    <property type="protein sequence ID" value="MFC6396693.1"/>
    <property type="molecule type" value="Genomic_DNA"/>
</dbReference>
<organism evidence="4 5">
    <name type="scientific">Luteococcus sanguinis</name>
    <dbReference type="NCBI Taxonomy" id="174038"/>
    <lineage>
        <taxon>Bacteria</taxon>
        <taxon>Bacillati</taxon>
        <taxon>Actinomycetota</taxon>
        <taxon>Actinomycetes</taxon>
        <taxon>Propionibacteriales</taxon>
        <taxon>Propionibacteriaceae</taxon>
        <taxon>Luteococcus</taxon>
    </lineage>
</organism>
<feature type="domain" description="AMP-dependent synthetase/ligase" evidence="3">
    <location>
        <begin position="15"/>
        <end position="414"/>
    </location>
</feature>
<sequence>MGEFSNYHLARMIADSAQRFAERPATRIEGPDGQWQVLTYREFHEAIVRAACALVDVGVQPGDRVAILSANRPEWSIVDLAVASAGAVSVPIFATSTVEQVRHVVTDSGARLVFVAGTRELATVREASAAPRVISFDELDEVSSLASLLATDHSRHRDEIAARTAAGRGDDLATIIYTSGTTGKAKGVMLSHGGFGAQQAAIDECWDFRPTDSSLCFLPLAHALERDWTFHLFHRGCLNTYCPRPKEVGRLLAKARPTLLVSVPMLFEKVMSGARAQASSPVARRTFEWALRVGGQCQHAYRKGATPSLWWRAQLPVADKLVLSKIRSAVGGSKTLLVSGGAPLRREVEEFFSAAGILLGQGYGLTETGPMATIYAPDRFKLGTVGFPIRGAEFRIGAESELLVRTPSMMLGYWGDEEATRAVLGEDGWLHTGDVGYGDTDGFVVVTDRLKELIVTANGKNVAPQAVEAALLAEARFDQVMVVGDSRPCLVAVIQPTQDGWASLAQEAGVTGAPEELADDSAMQALVRQRAADLTSGLAHEEQVRDVILSAGRITQASGLLTPTLKIRRSRVEKAFASQVEATYERVRSSRKSRSAR</sequence>
<keyword evidence="1" id="KW-0547">Nucleotide-binding</keyword>
<evidence type="ECO:0000256" key="1">
    <source>
        <dbReference type="ARBA" id="ARBA00022741"/>
    </source>
</evidence>
<dbReference type="CDD" id="cd05907">
    <property type="entry name" value="VL_LC_FACS_like"/>
    <property type="match status" value="1"/>
</dbReference>
<name>A0ABW1X254_9ACTN</name>